<dbReference type="SUPFAM" id="SSF55781">
    <property type="entry name" value="GAF domain-like"/>
    <property type="match status" value="2"/>
</dbReference>
<evidence type="ECO:0000256" key="5">
    <source>
        <dbReference type="ARBA" id="ARBA00022989"/>
    </source>
</evidence>
<dbReference type="Gene3D" id="3.30.450.20">
    <property type="entry name" value="PAS domain"/>
    <property type="match status" value="1"/>
</dbReference>
<evidence type="ECO:0000259" key="9">
    <source>
        <dbReference type="PROSITE" id="PS50125"/>
    </source>
</evidence>
<feature type="domain" description="Guanylate cyclase" evidence="9">
    <location>
        <begin position="529"/>
        <end position="663"/>
    </location>
</feature>
<sequence>MNTTLKIVGRILRKRLQQSDLKEMLGSLGDTGRETLIEQMSDILSKAAVFFEISQKLNDSLSLDTVLQRVMEVTNEAMNTERSTIFLHDRDTSELFSRVAIGELAHEIRIPRAAGIAGSVFMSGEAIIIDDAYSDSRFNRDVDLQTGFHTRNILCAPVRSRAGESIGVIQLLNKRSGDFTRDDLNLLESITAMSATALQNVLLFEEVRRIREEESRLLEVTTAISTELHLEPLLFKIMQATTEILDADRSTLFMHDREHDELWSLVAQGTGSAEIRLPSSRGIAGSVFTTGETINIEDAYEDSRFNPEVDRKTGYRTHSILCMPVVNKEGVRMGAIQVLNKRGGPFTNLDEKRLRAFSAQASIAIENAKLFDQVLNIKNYNESILESMSNGVLTLGANGRVVKCNAALTRIMGEMSVDILGKSADEVFNGPNGWVAESAFHAMETVTPEISMDTEIFLSDGRGASVNLNAVPLKSIKGEMIGSMLVFEDITNEKRLKGTMARYMTKEVADRLLEEGSESVLGGQLREATVLFSDIRNFTTISEKLGPRKTVSMLNSYFTGMVDIIFHHGGILDKYIGDALLAVFGTPFSSGMDADKAVQAAVDMVRTLGDFNASSEFTCELGAPLSIGIGISTDEILVGNIGSLKRMDYTVIGDGVNLASRLEGANKYFGTNILVGERTWQQLKGDFLCRQIDRIQVKGKTMPVGVYEVLDYHDSKTFPGVSEVIELYGQGMSRYHQRDFAAGADFFRKALEIHPGDTASEIYLERCSHFAGSAPPSDWDGTWVMKDK</sequence>
<dbReference type="PROSITE" id="PS50125">
    <property type="entry name" value="GUANYLATE_CYCLASE_2"/>
    <property type="match status" value="1"/>
</dbReference>
<evidence type="ECO:0000256" key="4">
    <source>
        <dbReference type="ARBA" id="ARBA00022692"/>
    </source>
</evidence>
<dbReference type="Pfam" id="PF00211">
    <property type="entry name" value="Guanylate_cyc"/>
    <property type="match status" value="1"/>
</dbReference>
<dbReference type="InterPro" id="IPR050697">
    <property type="entry name" value="Adenylyl/Guanylyl_Cyclase_3/4"/>
</dbReference>
<dbReference type="SUPFAM" id="SSF55785">
    <property type="entry name" value="PYP-like sensor domain (PAS domain)"/>
    <property type="match status" value="1"/>
</dbReference>
<dbReference type="InterPro" id="IPR013656">
    <property type="entry name" value="PAS_4"/>
</dbReference>
<keyword evidence="6" id="KW-0472">Membrane</keyword>
<dbReference type="Pfam" id="PF08448">
    <property type="entry name" value="PAS_4"/>
    <property type="match status" value="1"/>
</dbReference>
<evidence type="ECO:0000256" key="6">
    <source>
        <dbReference type="ARBA" id="ARBA00023136"/>
    </source>
</evidence>
<dbReference type="GO" id="GO:0004016">
    <property type="term" value="F:adenylate cyclase activity"/>
    <property type="evidence" value="ECO:0007669"/>
    <property type="project" value="UniProtKB-ARBA"/>
</dbReference>
<dbReference type="NCBIfam" id="TIGR00229">
    <property type="entry name" value="sensory_box"/>
    <property type="match status" value="1"/>
</dbReference>
<protein>
    <submittedName>
        <fullName evidence="10">Adenylate/guanylate cyclase domain-containing protein</fullName>
    </submittedName>
</protein>
<evidence type="ECO:0000313" key="10">
    <source>
        <dbReference type="EMBL" id="PKK88570.1"/>
    </source>
</evidence>
<dbReference type="GO" id="GO:0030313">
    <property type="term" value="C:cell envelope"/>
    <property type="evidence" value="ECO:0007669"/>
    <property type="project" value="UniProtKB-SubCell"/>
</dbReference>
<dbReference type="SUPFAM" id="SSF55073">
    <property type="entry name" value="Nucleotide cyclase"/>
    <property type="match status" value="1"/>
</dbReference>
<dbReference type="Gene3D" id="3.30.70.1230">
    <property type="entry name" value="Nucleotide cyclase"/>
    <property type="match status" value="1"/>
</dbReference>
<reference evidence="10 11" key="1">
    <citation type="journal article" date="2017" name="ISME J.">
        <title>Potential for microbial H2 and metal transformations associated with novel bacteria and archaea in deep terrestrial subsurface sediments.</title>
        <authorList>
            <person name="Hernsdorf A.W."/>
            <person name="Amano Y."/>
            <person name="Miyakawa K."/>
            <person name="Ise K."/>
            <person name="Suzuki Y."/>
            <person name="Anantharaman K."/>
            <person name="Probst A."/>
            <person name="Burstein D."/>
            <person name="Thomas B.C."/>
            <person name="Banfield J.F."/>
        </authorList>
    </citation>
    <scope>NUCLEOTIDE SEQUENCE [LARGE SCALE GENOMIC DNA]</scope>
    <source>
        <strain evidence="10">HGW-Wallbacteria-1</strain>
    </source>
</reference>
<comment type="subcellular location">
    <subcellularLocation>
        <location evidence="1">Cell envelope</location>
    </subcellularLocation>
</comment>
<dbReference type="InterPro" id="IPR029016">
    <property type="entry name" value="GAF-like_dom_sf"/>
</dbReference>
<dbReference type="GO" id="GO:0006171">
    <property type="term" value="P:cAMP biosynthetic process"/>
    <property type="evidence" value="ECO:0007669"/>
    <property type="project" value="TreeGrafter"/>
</dbReference>
<keyword evidence="5" id="KW-1133">Transmembrane helix</keyword>
<dbReference type="PANTHER" id="PTHR43081:SF1">
    <property type="entry name" value="ADENYLATE CYCLASE, TERMINAL-DIFFERENTIATION SPECIFIC"/>
    <property type="match status" value="1"/>
</dbReference>
<organism evidence="10 11">
    <name type="scientific">Candidatus Wallbacteria bacterium HGW-Wallbacteria-1</name>
    <dbReference type="NCBI Taxonomy" id="2013854"/>
    <lineage>
        <taxon>Bacteria</taxon>
        <taxon>Candidatus Walliibacteriota</taxon>
    </lineage>
</organism>
<evidence type="ECO:0000259" key="7">
    <source>
        <dbReference type="PROSITE" id="PS50112"/>
    </source>
</evidence>
<dbReference type="FunFam" id="3.30.70.1230:FF:000016">
    <property type="entry name" value="Adenylate/guanylate cyclase domain-containing protein"/>
    <property type="match status" value="1"/>
</dbReference>
<dbReference type="Pfam" id="PF01590">
    <property type="entry name" value="GAF"/>
    <property type="match status" value="2"/>
</dbReference>
<dbReference type="InterPro" id="IPR029787">
    <property type="entry name" value="Nucleotide_cyclase"/>
</dbReference>
<dbReference type="PROSITE" id="PS50113">
    <property type="entry name" value="PAC"/>
    <property type="match status" value="1"/>
</dbReference>
<dbReference type="SMART" id="SM00091">
    <property type="entry name" value="PAS"/>
    <property type="match status" value="1"/>
</dbReference>
<dbReference type="GO" id="GO:0035556">
    <property type="term" value="P:intracellular signal transduction"/>
    <property type="evidence" value="ECO:0007669"/>
    <property type="project" value="InterPro"/>
</dbReference>
<dbReference type="PROSITE" id="PS50112">
    <property type="entry name" value="PAS"/>
    <property type="match status" value="1"/>
</dbReference>
<dbReference type="InterPro" id="IPR035965">
    <property type="entry name" value="PAS-like_dom_sf"/>
</dbReference>
<evidence type="ECO:0000256" key="3">
    <source>
        <dbReference type="ARBA" id="ARBA00022475"/>
    </source>
</evidence>
<keyword evidence="4" id="KW-0812">Transmembrane</keyword>
<comment type="similarity">
    <text evidence="2">Belongs to the adenylyl cyclase class-3 family.</text>
</comment>
<dbReference type="Proteomes" id="UP000233256">
    <property type="component" value="Unassembled WGS sequence"/>
</dbReference>
<dbReference type="InterPro" id="IPR001054">
    <property type="entry name" value="A/G_cyclase"/>
</dbReference>
<evidence type="ECO:0000259" key="8">
    <source>
        <dbReference type="PROSITE" id="PS50113"/>
    </source>
</evidence>
<dbReference type="InterPro" id="IPR003018">
    <property type="entry name" value="GAF"/>
</dbReference>
<dbReference type="Gene3D" id="3.30.450.40">
    <property type="match status" value="2"/>
</dbReference>
<comment type="caution">
    <text evidence="10">The sequence shown here is derived from an EMBL/GenBank/DDBJ whole genome shotgun (WGS) entry which is preliminary data.</text>
</comment>
<evidence type="ECO:0000313" key="11">
    <source>
        <dbReference type="Proteomes" id="UP000233256"/>
    </source>
</evidence>
<proteinExistence type="inferred from homology"/>
<dbReference type="SMART" id="SM00065">
    <property type="entry name" value="GAF"/>
    <property type="match status" value="2"/>
</dbReference>
<dbReference type="InterPro" id="IPR000014">
    <property type="entry name" value="PAS"/>
</dbReference>
<dbReference type="SMART" id="SM00044">
    <property type="entry name" value="CYCc"/>
    <property type="match status" value="1"/>
</dbReference>
<keyword evidence="3" id="KW-1003">Cell membrane</keyword>
<dbReference type="AlphaFoldDB" id="A0A2N1PJQ3"/>
<evidence type="ECO:0000256" key="2">
    <source>
        <dbReference type="ARBA" id="ARBA00005381"/>
    </source>
</evidence>
<name>A0A2N1PJQ3_9BACT</name>
<evidence type="ECO:0000256" key="1">
    <source>
        <dbReference type="ARBA" id="ARBA00004196"/>
    </source>
</evidence>
<dbReference type="EMBL" id="PGXC01000041">
    <property type="protein sequence ID" value="PKK88570.1"/>
    <property type="molecule type" value="Genomic_DNA"/>
</dbReference>
<dbReference type="InterPro" id="IPR000700">
    <property type="entry name" value="PAS-assoc_C"/>
</dbReference>
<dbReference type="PANTHER" id="PTHR43081">
    <property type="entry name" value="ADENYLATE CYCLASE, TERMINAL-DIFFERENTIATION SPECIFIC-RELATED"/>
    <property type="match status" value="1"/>
</dbReference>
<accession>A0A2N1PJQ3</accession>
<gene>
    <name evidence="10" type="ORF">CVV64_18140</name>
</gene>
<feature type="domain" description="PAC" evidence="8">
    <location>
        <begin position="450"/>
        <end position="502"/>
    </location>
</feature>
<dbReference type="CDD" id="cd07302">
    <property type="entry name" value="CHD"/>
    <property type="match status" value="1"/>
</dbReference>
<feature type="domain" description="PAS" evidence="7">
    <location>
        <begin position="377"/>
        <end position="423"/>
    </location>
</feature>